<feature type="chain" id="PRO_5044842753" description="Odorant receptor" evidence="11">
    <location>
        <begin position="18"/>
        <end position="207"/>
    </location>
</feature>
<organism evidence="12 13">
    <name type="scientific">Trichogramma kaykai</name>
    <dbReference type="NCBI Taxonomy" id="54128"/>
    <lineage>
        <taxon>Eukaryota</taxon>
        <taxon>Metazoa</taxon>
        <taxon>Ecdysozoa</taxon>
        <taxon>Arthropoda</taxon>
        <taxon>Hexapoda</taxon>
        <taxon>Insecta</taxon>
        <taxon>Pterygota</taxon>
        <taxon>Neoptera</taxon>
        <taxon>Endopterygota</taxon>
        <taxon>Hymenoptera</taxon>
        <taxon>Apocrita</taxon>
        <taxon>Proctotrupomorpha</taxon>
        <taxon>Chalcidoidea</taxon>
        <taxon>Trichogrammatidae</taxon>
        <taxon>Trichogramma</taxon>
    </lineage>
</organism>
<feature type="transmembrane region" description="Helical" evidence="10">
    <location>
        <begin position="104"/>
        <end position="124"/>
    </location>
</feature>
<keyword evidence="13" id="KW-1185">Reference proteome</keyword>
<protein>
    <recommendedName>
        <fullName evidence="14">Odorant receptor</fullName>
    </recommendedName>
</protein>
<keyword evidence="5" id="KW-0552">Olfaction</keyword>
<dbReference type="InterPro" id="IPR004117">
    <property type="entry name" value="7tm6_olfct_rcpt"/>
</dbReference>
<keyword evidence="6 10" id="KW-1133">Transmembrane helix</keyword>
<evidence type="ECO:0000313" key="12">
    <source>
        <dbReference type="EMBL" id="KAL3395056.1"/>
    </source>
</evidence>
<comment type="subcellular location">
    <subcellularLocation>
        <location evidence="1">Cell membrane</location>
        <topology evidence="1">Multi-pass membrane protein</topology>
    </subcellularLocation>
</comment>
<keyword evidence="7 10" id="KW-0472">Membrane</keyword>
<proteinExistence type="predicted"/>
<evidence type="ECO:0000256" key="3">
    <source>
        <dbReference type="ARBA" id="ARBA00022606"/>
    </source>
</evidence>
<evidence type="ECO:0000256" key="9">
    <source>
        <dbReference type="ARBA" id="ARBA00023224"/>
    </source>
</evidence>
<keyword evidence="4 10" id="KW-0812">Transmembrane</keyword>
<dbReference type="EMBL" id="JBJJXI010000085">
    <property type="protein sequence ID" value="KAL3395056.1"/>
    <property type="molecule type" value="Genomic_DNA"/>
</dbReference>
<accession>A0ABD2WPJ1</accession>
<keyword evidence="8" id="KW-0675">Receptor</keyword>
<reference evidence="12 13" key="1">
    <citation type="journal article" date="2024" name="bioRxiv">
        <title>A reference genome for Trichogramma kaykai: A tiny desert-dwelling parasitoid wasp with competing sex-ratio distorters.</title>
        <authorList>
            <person name="Culotta J."/>
            <person name="Lindsey A.R."/>
        </authorList>
    </citation>
    <scope>NUCLEOTIDE SEQUENCE [LARGE SCALE GENOMIC DNA]</scope>
    <source>
        <strain evidence="12 13">KSX58</strain>
    </source>
</reference>
<evidence type="ECO:0000256" key="10">
    <source>
        <dbReference type="SAM" id="Phobius"/>
    </source>
</evidence>
<feature type="signal peptide" evidence="11">
    <location>
        <begin position="1"/>
        <end position="17"/>
    </location>
</feature>
<evidence type="ECO:0000256" key="11">
    <source>
        <dbReference type="SAM" id="SignalP"/>
    </source>
</evidence>
<evidence type="ECO:0000256" key="1">
    <source>
        <dbReference type="ARBA" id="ARBA00004651"/>
    </source>
</evidence>
<feature type="transmembrane region" description="Helical" evidence="10">
    <location>
        <begin position="76"/>
        <end position="98"/>
    </location>
</feature>
<evidence type="ECO:0000256" key="4">
    <source>
        <dbReference type="ARBA" id="ARBA00022692"/>
    </source>
</evidence>
<dbReference type="Pfam" id="PF02949">
    <property type="entry name" value="7tm_6"/>
    <property type="match status" value="1"/>
</dbReference>
<name>A0ABD2WPJ1_9HYME</name>
<keyword evidence="2" id="KW-1003">Cell membrane</keyword>
<evidence type="ECO:0000313" key="13">
    <source>
        <dbReference type="Proteomes" id="UP001627154"/>
    </source>
</evidence>
<evidence type="ECO:0000256" key="8">
    <source>
        <dbReference type="ARBA" id="ARBA00023170"/>
    </source>
</evidence>
<dbReference type="GO" id="GO:0007608">
    <property type="term" value="P:sensory perception of smell"/>
    <property type="evidence" value="ECO:0007669"/>
    <property type="project" value="UniProtKB-KW"/>
</dbReference>
<evidence type="ECO:0008006" key="14">
    <source>
        <dbReference type="Google" id="ProtNLM"/>
    </source>
</evidence>
<keyword evidence="3" id="KW-0716">Sensory transduction</keyword>
<comment type="caution">
    <text evidence="12">The sequence shown here is derived from an EMBL/GenBank/DDBJ whole genome shotgun (WGS) entry which is preliminary data.</text>
</comment>
<keyword evidence="9" id="KW-0807">Transducer</keyword>
<dbReference type="AlphaFoldDB" id="A0ABD2WPJ1"/>
<dbReference type="Proteomes" id="UP001627154">
    <property type="component" value="Unassembled WGS sequence"/>
</dbReference>
<sequence>MNFFQVFVVKFIAGMFAMLGQDMARMHEELESSSTFLMNKQEIYKIINRKIRDNIRMHQETIELFVALREVSQKKLLIIIVILILELCSTGIWFVIVIPYNKFYAAKMAFSMVIVVMILLYLIYSSEDIIYACNQLNSMCYDTKWYLLSVKEKRLILFMILRTENPCTLMAGPTIFMNYETFSAILRFTLSYLMTFYRIMEQSSYLN</sequence>
<evidence type="ECO:0000256" key="7">
    <source>
        <dbReference type="ARBA" id="ARBA00023136"/>
    </source>
</evidence>
<dbReference type="GO" id="GO:0007165">
    <property type="term" value="P:signal transduction"/>
    <property type="evidence" value="ECO:0007669"/>
    <property type="project" value="UniProtKB-KW"/>
</dbReference>
<evidence type="ECO:0000256" key="5">
    <source>
        <dbReference type="ARBA" id="ARBA00022725"/>
    </source>
</evidence>
<dbReference type="PANTHER" id="PTHR21137">
    <property type="entry name" value="ODORANT RECEPTOR"/>
    <property type="match status" value="1"/>
</dbReference>
<evidence type="ECO:0000256" key="2">
    <source>
        <dbReference type="ARBA" id="ARBA00022475"/>
    </source>
</evidence>
<gene>
    <name evidence="12" type="ORF">TKK_010682</name>
</gene>
<dbReference type="GO" id="GO:0005886">
    <property type="term" value="C:plasma membrane"/>
    <property type="evidence" value="ECO:0007669"/>
    <property type="project" value="UniProtKB-SubCell"/>
</dbReference>
<dbReference type="PANTHER" id="PTHR21137:SF35">
    <property type="entry name" value="ODORANT RECEPTOR 19A-RELATED"/>
    <property type="match status" value="1"/>
</dbReference>
<keyword evidence="11" id="KW-0732">Signal</keyword>
<evidence type="ECO:0000256" key="6">
    <source>
        <dbReference type="ARBA" id="ARBA00022989"/>
    </source>
</evidence>